<sequence length="73" mass="8163">MRHPITFRARNAPSVLRAERQKQKTAERQLTCGNLVNVANFEMALWSGATVAKFHAHTVNAWWSCAIAALRGT</sequence>
<accession>A0AAD5N2C5</accession>
<evidence type="ECO:0000313" key="1">
    <source>
        <dbReference type="EMBL" id="KAJ1360561.1"/>
    </source>
</evidence>
<evidence type="ECO:0000313" key="2">
    <source>
        <dbReference type="Proteomes" id="UP001196413"/>
    </source>
</evidence>
<comment type="caution">
    <text evidence="1">The sequence shown here is derived from an EMBL/GenBank/DDBJ whole genome shotgun (WGS) entry which is preliminary data.</text>
</comment>
<protein>
    <submittedName>
        <fullName evidence="1">Uncharacterized protein</fullName>
    </submittedName>
</protein>
<reference evidence="1" key="1">
    <citation type="submission" date="2021-06" db="EMBL/GenBank/DDBJ databases">
        <title>Parelaphostrongylus tenuis whole genome reference sequence.</title>
        <authorList>
            <person name="Garwood T.J."/>
            <person name="Larsen P.A."/>
            <person name="Fountain-Jones N.M."/>
            <person name="Garbe J.R."/>
            <person name="Macchietto M.G."/>
            <person name="Kania S.A."/>
            <person name="Gerhold R.W."/>
            <person name="Richards J.E."/>
            <person name="Wolf T.M."/>
        </authorList>
    </citation>
    <scope>NUCLEOTIDE SEQUENCE</scope>
    <source>
        <strain evidence="1">MNPRO001-30</strain>
        <tissue evidence="1">Meninges</tissue>
    </source>
</reference>
<proteinExistence type="predicted"/>
<dbReference type="Proteomes" id="UP001196413">
    <property type="component" value="Unassembled WGS sequence"/>
</dbReference>
<dbReference type="EMBL" id="JAHQIW010003910">
    <property type="protein sequence ID" value="KAJ1360561.1"/>
    <property type="molecule type" value="Genomic_DNA"/>
</dbReference>
<organism evidence="1 2">
    <name type="scientific">Parelaphostrongylus tenuis</name>
    <name type="common">Meningeal worm</name>
    <dbReference type="NCBI Taxonomy" id="148309"/>
    <lineage>
        <taxon>Eukaryota</taxon>
        <taxon>Metazoa</taxon>
        <taxon>Ecdysozoa</taxon>
        <taxon>Nematoda</taxon>
        <taxon>Chromadorea</taxon>
        <taxon>Rhabditida</taxon>
        <taxon>Rhabditina</taxon>
        <taxon>Rhabditomorpha</taxon>
        <taxon>Strongyloidea</taxon>
        <taxon>Metastrongylidae</taxon>
        <taxon>Parelaphostrongylus</taxon>
    </lineage>
</organism>
<keyword evidence="2" id="KW-1185">Reference proteome</keyword>
<name>A0AAD5N2C5_PARTN</name>
<gene>
    <name evidence="1" type="ORF">KIN20_019573</name>
</gene>
<dbReference type="AlphaFoldDB" id="A0AAD5N2C5"/>